<accession>A0A812P1R0</accession>
<keyword evidence="2" id="KW-1185">Reference proteome</keyword>
<dbReference type="OrthoDB" id="413387at2759"/>
<gene>
    <name evidence="1" type="primary">ACT1</name>
    <name evidence="1" type="ORF">SPIL2461_LOCUS7747</name>
</gene>
<organism evidence="1 2">
    <name type="scientific">Symbiodinium pilosum</name>
    <name type="common">Dinoflagellate</name>
    <dbReference type="NCBI Taxonomy" id="2952"/>
    <lineage>
        <taxon>Eukaryota</taxon>
        <taxon>Sar</taxon>
        <taxon>Alveolata</taxon>
        <taxon>Dinophyceae</taxon>
        <taxon>Suessiales</taxon>
        <taxon>Symbiodiniaceae</taxon>
        <taxon>Symbiodinium</taxon>
    </lineage>
</organism>
<dbReference type="EMBL" id="CAJNIZ010012292">
    <property type="protein sequence ID" value="CAE7332482.1"/>
    <property type="molecule type" value="Genomic_DNA"/>
</dbReference>
<name>A0A812P1R0_SYMPI</name>
<dbReference type="AlphaFoldDB" id="A0A812P1R0"/>
<evidence type="ECO:0000313" key="2">
    <source>
        <dbReference type="Proteomes" id="UP000649617"/>
    </source>
</evidence>
<reference evidence="1" key="1">
    <citation type="submission" date="2021-02" db="EMBL/GenBank/DDBJ databases">
        <authorList>
            <person name="Dougan E. K."/>
            <person name="Rhodes N."/>
            <person name="Thang M."/>
            <person name="Chan C."/>
        </authorList>
    </citation>
    <scope>NUCLEOTIDE SEQUENCE</scope>
</reference>
<protein>
    <submittedName>
        <fullName evidence="1">ACT1 protein</fullName>
    </submittedName>
</protein>
<dbReference type="Proteomes" id="UP000649617">
    <property type="component" value="Unassembled WGS sequence"/>
</dbReference>
<comment type="caution">
    <text evidence="1">The sequence shown here is derived from an EMBL/GenBank/DDBJ whole genome shotgun (WGS) entry which is preliminary data.</text>
</comment>
<sequence length="617" mass="69616">MLEAQAGRDCAPGWVQRFAAMASTAQTSWTNLTVDLLRNNPHVDCQPVLKKLVAETVKTGIRFISQQSKPTEGVRALRLDAWYYIRRVGTADVLKALQVEESMQNQKVYHVVIRGNDPKLMPLGKCDGQDVVTNYCCEQLSVIEEQVDKLLFEELADPASIQEAMASPAFDEMLEHYFLCGKHDKEETLHLISRFRGGANLLHTCIKEGYLDTLRLLGLFLDHYTEESHPKARWRALAEPLCRVGKYKCSAFHRAVYDGRTDCLEELVAWAQRHGHDISEIRNMEERDILAGETRGLTCLELSEQESNFACYNILAPLFGVPAKDGGKDANTRETRLAERTLPRLELVTAFDEQTLQVHLISPEAISWEIVLAGVRQLKASEAYRVRDPNQMAIRLECIAFTDDCTQEQARELLEQSSGLAALEANSCTWKSDKTSLNFLMEVVERLGAEPSRHLLAFMPSKIHISSPTAEDLSVEEESSVDERTTSLLFRFVENCGKWPQFLGARNGLISRKQGSRLALQDARSHAVVVAAIYATRVHAFLGHIPTDLEDEGLGEWLRKQQLMPMARAVFLRFFDVDKLLMQELHEPEDVRNALQPGVVPFLKMTLSAWFLGTFGL</sequence>
<proteinExistence type="predicted"/>
<evidence type="ECO:0000313" key="1">
    <source>
        <dbReference type="EMBL" id="CAE7332482.1"/>
    </source>
</evidence>